<organism evidence="4 5">
    <name type="scientific">Candidatus Lloydbacteria bacterium RIFCSPHIGHO2_02_FULL_50_13</name>
    <dbReference type="NCBI Taxonomy" id="1798661"/>
    <lineage>
        <taxon>Bacteria</taxon>
        <taxon>Candidatus Lloydiibacteriota</taxon>
    </lineage>
</organism>
<dbReference type="Gene3D" id="1.10.287.1490">
    <property type="match status" value="1"/>
</dbReference>
<name>A0A1G2D9K8_9BACT</name>
<protein>
    <submittedName>
        <fullName evidence="4">Uncharacterized protein</fullName>
    </submittedName>
</protein>
<feature type="coiled-coil region" evidence="1">
    <location>
        <begin position="282"/>
        <end position="316"/>
    </location>
</feature>
<feature type="coiled-coil region" evidence="1">
    <location>
        <begin position="413"/>
        <end position="440"/>
    </location>
</feature>
<evidence type="ECO:0000313" key="4">
    <source>
        <dbReference type="EMBL" id="OGZ10233.1"/>
    </source>
</evidence>
<dbReference type="EMBL" id="MHLL01000011">
    <property type="protein sequence ID" value="OGZ10233.1"/>
    <property type="molecule type" value="Genomic_DNA"/>
</dbReference>
<dbReference type="Proteomes" id="UP000177996">
    <property type="component" value="Unassembled WGS sequence"/>
</dbReference>
<keyword evidence="1" id="KW-0175">Coiled coil</keyword>
<feature type="coiled-coil region" evidence="1">
    <location>
        <begin position="340"/>
        <end position="374"/>
    </location>
</feature>
<feature type="compositionally biased region" description="Pro residues" evidence="2">
    <location>
        <begin position="231"/>
        <end position="244"/>
    </location>
</feature>
<feature type="signal peptide" evidence="3">
    <location>
        <begin position="1"/>
        <end position="21"/>
    </location>
</feature>
<feature type="region of interest" description="Disordered" evidence="2">
    <location>
        <begin position="195"/>
        <end position="274"/>
    </location>
</feature>
<gene>
    <name evidence="4" type="ORF">A3D65_04015</name>
</gene>
<evidence type="ECO:0000313" key="5">
    <source>
        <dbReference type="Proteomes" id="UP000177996"/>
    </source>
</evidence>
<evidence type="ECO:0000256" key="1">
    <source>
        <dbReference type="SAM" id="Coils"/>
    </source>
</evidence>
<feature type="chain" id="PRO_5009582479" evidence="3">
    <location>
        <begin position="22"/>
        <end position="704"/>
    </location>
</feature>
<keyword evidence="3" id="KW-0732">Signal</keyword>
<accession>A0A1G2D9K8</accession>
<dbReference type="AlphaFoldDB" id="A0A1G2D9K8"/>
<dbReference type="STRING" id="1798661.A3D65_04015"/>
<comment type="caution">
    <text evidence="4">The sequence shown here is derived from an EMBL/GenBank/DDBJ whole genome shotgun (WGS) entry which is preliminary data.</text>
</comment>
<evidence type="ECO:0000256" key="2">
    <source>
        <dbReference type="SAM" id="MobiDB-lite"/>
    </source>
</evidence>
<evidence type="ECO:0000256" key="3">
    <source>
        <dbReference type="SAM" id="SignalP"/>
    </source>
</evidence>
<sequence>MKKIFQPAAIVFLVVAIGTVAFESAAGVGFDCTVFADSWSSEVASYDDGCGTPGTTHRQVTEGGVTFDALFGFMILLPPDTAESWDKFADTDQSTSFGVSLGTTGVDAYGMLREFETMPLGHHAVRGRQIAISYDTAGGEYQEVYAAYRVRYNTCITDILIRGTGPANDNSYGGKVFAATYEKIRQNTERMKTFGVCNPSGQAPSAPPLVKPPAQVVPPKSDLLPDVSVPPKTPPQVTTPPTTVPPDTDKGGIPPSAPLGGDTSDGSGSVEGVPRKCTPEQVKIMREAAKAAEDALAKANRKLDEATEKAGRLDSVIRAISNEISILRGQIGKDTDNASAAKLQNDISSFSVRLANKQAERAAQETELAVAKDVLSKATEAYRRALSEALACTRSAERGAAEEASAARKAAAERAHEAHIEETNNRVKKLEKALADEEFREKVRGYYEKLRSGSMPPSVTPPWRADDDAYTKICKRGEVRNEESYECSYYDLNENRAPIFQTSHGEYQLTPSELKSFRAIFRGMNTLFSNSTTALDLGGPLPTGGRVGWELNGPGILTTPDITLPGARVFIEPIFEGLGYISQRLDYILSMTVPIRISTYRFTDSYTCNEDGKCWQASWTKRTRMELLDSQSFDIEFTCNNYGANTTDRTVFHFGEPDRNRCKAQDNQDLILTYGKLVPDAMQEAWGEANLPPNDRRCPLASSQ</sequence>
<proteinExistence type="predicted"/>
<reference evidence="4 5" key="1">
    <citation type="journal article" date="2016" name="Nat. Commun.">
        <title>Thousands of microbial genomes shed light on interconnected biogeochemical processes in an aquifer system.</title>
        <authorList>
            <person name="Anantharaman K."/>
            <person name="Brown C.T."/>
            <person name="Hug L.A."/>
            <person name="Sharon I."/>
            <person name="Castelle C.J."/>
            <person name="Probst A.J."/>
            <person name="Thomas B.C."/>
            <person name="Singh A."/>
            <person name="Wilkins M.J."/>
            <person name="Karaoz U."/>
            <person name="Brodie E.L."/>
            <person name="Williams K.H."/>
            <person name="Hubbard S.S."/>
            <person name="Banfield J.F."/>
        </authorList>
    </citation>
    <scope>NUCLEOTIDE SEQUENCE [LARGE SCALE GENOMIC DNA]</scope>
</reference>